<evidence type="ECO:0000256" key="4">
    <source>
        <dbReference type="ARBA" id="ARBA00022722"/>
    </source>
</evidence>
<feature type="transmembrane region" description="Helical" evidence="8">
    <location>
        <begin position="40"/>
        <end position="57"/>
    </location>
</feature>
<dbReference type="GO" id="GO:0005634">
    <property type="term" value="C:nucleus"/>
    <property type="evidence" value="ECO:0007669"/>
    <property type="project" value="UniProtKB-SubCell"/>
</dbReference>
<evidence type="ECO:0000256" key="3">
    <source>
        <dbReference type="ARBA" id="ARBA00006958"/>
    </source>
</evidence>
<evidence type="ECO:0000256" key="2">
    <source>
        <dbReference type="ARBA" id="ARBA00004123"/>
    </source>
</evidence>
<evidence type="ECO:0000256" key="8">
    <source>
        <dbReference type="SAM" id="Phobius"/>
    </source>
</evidence>
<evidence type="ECO:0000256" key="1">
    <source>
        <dbReference type="ARBA" id="ARBA00001968"/>
    </source>
</evidence>
<keyword evidence="8" id="KW-0812">Transmembrane</keyword>
<dbReference type="InParanoid" id="A0A3B3HV21"/>
<evidence type="ECO:0000256" key="5">
    <source>
        <dbReference type="ARBA" id="ARBA00022723"/>
    </source>
</evidence>
<evidence type="ECO:0000256" key="7">
    <source>
        <dbReference type="ARBA" id="ARBA00023242"/>
    </source>
</evidence>
<keyword evidence="7" id="KW-0539">Nucleus</keyword>
<dbReference type="AlphaFoldDB" id="A0A3B3HV21"/>
<keyword evidence="6" id="KW-0378">Hydrolase</keyword>
<dbReference type="GO" id="GO:0046872">
    <property type="term" value="F:metal ion binding"/>
    <property type="evidence" value="ECO:0007669"/>
    <property type="project" value="UniProtKB-KW"/>
</dbReference>
<dbReference type="GO" id="GO:0004518">
    <property type="term" value="F:nuclease activity"/>
    <property type="evidence" value="ECO:0007669"/>
    <property type="project" value="UniProtKB-KW"/>
</dbReference>
<dbReference type="Pfam" id="PF13359">
    <property type="entry name" value="DDE_Tnp_4"/>
    <property type="match status" value="1"/>
</dbReference>
<evidence type="ECO:0000259" key="9">
    <source>
        <dbReference type="Pfam" id="PF13359"/>
    </source>
</evidence>
<protein>
    <recommendedName>
        <fullName evidence="9">DDE Tnp4 domain-containing protein</fullName>
    </recommendedName>
</protein>
<comment type="subcellular location">
    <subcellularLocation>
        <location evidence="2">Nucleus</location>
    </subcellularLocation>
</comment>
<accession>A0A3B3HV21</accession>
<comment type="cofactor">
    <cofactor evidence="1">
        <name>a divalent metal cation</name>
        <dbReference type="ChEBI" id="CHEBI:60240"/>
    </cofactor>
</comment>
<organism evidence="10 11">
    <name type="scientific">Oryzias latipes</name>
    <name type="common">Japanese rice fish</name>
    <name type="synonym">Japanese killifish</name>
    <dbReference type="NCBI Taxonomy" id="8090"/>
    <lineage>
        <taxon>Eukaryota</taxon>
        <taxon>Metazoa</taxon>
        <taxon>Chordata</taxon>
        <taxon>Craniata</taxon>
        <taxon>Vertebrata</taxon>
        <taxon>Euteleostomi</taxon>
        <taxon>Actinopterygii</taxon>
        <taxon>Neopterygii</taxon>
        <taxon>Teleostei</taxon>
        <taxon>Neoteleostei</taxon>
        <taxon>Acanthomorphata</taxon>
        <taxon>Ovalentaria</taxon>
        <taxon>Atherinomorphae</taxon>
        <taxon>Beloniformes</taxon>
        <taxon>Adrianichthyidae</taxon>
        <taxon>Oryziinae</taxon>
        <taxon>Oryzias</taxon>
    </lineage>
</organism>
<keyword evidence="8" id="KW-1133">Transmembrane helix</keyword>
<dbReference type="PANTHER" id="PTHR22930:SF206">
    <property type="entry name" value="NUCLEASE HARBI1"/>
    <property type="match status" value="1"/>
</dbReference>
<evidence type="ECO:0000256" key="6">
    <source>
        <dbReference type="ARBA" id="ARBA00022801"/>
    </source>
</evidence>
<feature type="domain" description="DDE Tnp4" evidence="9">
    <location>
        <begin position="196"/>
        <end position="359"/>
    </location>
</feature>
<evidence type="ECO:0000313" key="11">
    <source>
        <dbReference type="Proteomes" id="UP000001038"/>
    </source>
</evidence>
<dbReference type="Ensembl" id="ENSORLT00000039067.1">
    <property type="protein sequence ID" value="ENSORLP00000035682.1"/>
    <property type="gene ID" value="ENSORLG00000024244.1"/>
</dbReference>
<dbReference type="Bgee" id="ENSORLG00000024244">
    <property type="expression patterns" value="Expressed in sexually immature organism"/>
</dbReference>
<keyword evidence="4" id="KW-0540">Nuclease</keyword>
<keyword evidence="11" id="KW-1185">Reference proteome</keyword>
<dbReference type="InterPro" id="IPR027806">
    <property type="entry name" value="HARBI1_dom"/>
</dbReference>
<dbReference type="GO" id="GO:0016787">
    <property type="term" value="F:hydrolase activity"/>
    <property type="evidence" value="ECO:0007669"/>
    <property type="project" value="UniProtKB-KW"/>
</dbReference>
<dbReference type="InterPro" id="IPR045249">
    <property type="entry name" value="HARBI1-like"/>
</dbReference>
<dbReference type="Proteomes" id="UP000001038">
    <property type="component" value="Chromosome 17"/>
</dbReference>
<reference evidence="10" key="2">
    <citation type="submission" date="2025-08" db="UniProtKB">
        <authorList>
            <consortium name="Ensembl"/>
        </authorList>
    </citation>
    <scope>IDENTIFICATION</scope>
    <source>
        <strain evidence="10">Hd-rR</strain>
    </source>
</reference>
<reference evidence="10 11" key="1">
    <citation type="journal article" date="2007" name="Nature">
        <title>The medaka draft genome and insights into vertebrate genome evolution.</title>
        <authorList>
            <person name="Kasahara M."/>
            <person name="Naruse K."/>
            <person name="Sasaki S."/>
            <person name="Nakatani Y."/>
            <person name="Qu W."/>
            <person name="Ahsan B."/>
            <person name="Yamada T."/>
            <person name="Nagayasu Y."/>
            <person name="Doi K."/>
            <person name="Kasai Y."/>
            <person name="Jindo T."/>
            <person name="Kobayashi D."/>
            <person name="Shimada A."/>
            <person name="Toyoda A."/>
            <person name="Kuroki Y."/>
            <person name="Fujiyama A."/>
            <person name="Sasaki T."/>
            <person name="Shimizu A."/>
            <person name="Asakawa S."/>
            <person name="Shimizu N."/>
            <person name="Hashimoto S."/>
            <person name="Yang J."/>
            <person name="Lee Y."/>
            <person name="Matsushima K."/>
            <person name="Sugano S."/>
            <person name="Sakaizumi M."/>
            <person name="Narita T."/>
            <person name="Ohishi K."/>
            <person name="Haga S."/>
            <person name="Ohta F."/>
            <person name="Nomoto H."/>
            <person name="Nogata K."/>
            <person name="Morishita T."/>
            <person name="Endo T."/>
            <person name="Shin-I T."/>
            <person name="Takeda H."/>
            <person name="Morishita S."/>
            <person name="Kohara Y."/>
        </authorList>
    </citation>
    <scope>NUCLEOTIDE SEQUENCE [LARGE SCALE GENOMIC DNA]</scope>
    <source>
        <strain evidence="10 11">Hd-rR</strain>
    </source>
</reference>
<comment type="similarity">
    <text evidence="3">Belongs to the HARBI1 family.</text>
</comment>
<name>A0A3B3HV21_ORYLA</name>
<keyword evidence="8" id="KW-0472">Membrane</keyword>
<proteinExistence type="inferred from homology"/>
<keyword evidence="5" id="KW-0479">Metal-binding</keyword>
<sequence>MDADTNRTIQCLAFHTILNSRQRYLQIIDLVRRRRKKRRALVAAWANLAMIAATSVQREVWMHQGTQDWWDRVVGTWDQELWVGNFCMRQETFEMLSVRLSPMLSYEDTTFRQAIPVQKRVGVGLWWLATGAGYRTLAHLFGISDASVCLIVREFCHAVRHERMREYIKLPEGEELQTVLLGFKNRWGFPQCAGAIDGSHIPVIAPHENHADYFNRKGCHSVILQAVVDHKYCFKNINIGWPGSVHDSRVLRNSEIYEKAESGVLFPNVSCEIQGTQVPIMLLGDPAYPLRSWLMKGYPETGNLNEQQRQFNNRLSGARMTAECAFGRLKGRWRCLSKRLDVDISLVPTVISACCTLHNICEKHNEAYSEHPSAAGLPDVPPGDVDPLGIGDIQTLRIREALTQYFAQK</sequence>
<reference evidence="10" key="3">
    <citation type="submission" date="2025-09" db="UniProtKB">
        <authorList>
            <consortium name="Ensembl"/>
        </authorList>
    </citation>
    <scope>IDENTIFICATION</scope>
    <source>
        <strain evidence="10">Hd-rR</strain>
    </source>
</reference>
<dbReference type="PANTHER" id="PTHR22930">
    <property type="match status" value="1"/>
</dbReference>
<evidence type="ECO:0000313" key="10">
    <source>
        <dbReference type="Ensembl" id="ENSORLP00000035682.1"/>
    </source>
</evidence>
<dbReference type="GeneTree" id="ENSGT00940000166756"/>